<keyword evidence="3" id="KW-0687">Ribonucleoprotein</keyword>
<dbReference type="InterPro" id="IPR031310">
    <property type="entry name" value="Ribosomal_uL5_N"/>
</dbReference>
<feature type="transmembrane region" description="Helical" evidence="4">
    <location>
        <begin position="40"/>
        <end position="58"/>
    </location>
</feature>
<name>A0AAN9RRM0_PHACN</name>
<dbReference type="GO" id="GO:0005840">
    <property type="term" value="C:ribosome"/>
    <property type="evidence" value="ECO:0007669"/>
    <property type="project" value="UniProtKB-KW"/>
</dbReference>
<keyword evidence="8" id="KW-1185">Reference proteome</keyword>
<organism evidence="7 8">
    <name type="scientific">Phaseolus coccineus</name>
    <name type="common">Scarlet runner bean</name>
    <name type="synonym">Phaseolus multiflorus</name>
    <dbReference type="NCBI Taxonomy" id="3886"/>
    <lineage>
        <taxon>Eukaryota</taxon>
        <taxon>Viridiplantae</taxon>
        <taxon>Streptophyta</taxon>
        <taxon>Embryophyta</taxon>
        <taxon>Tracheophyta</taxon>
        <taxon>Spermatophyta</taxon>
        <taxon>Magnoliopsida</taxon>
        <taxon>eudicotyledons</taxon>
        <taxon>Gunneridae</taxon>
        <taxon>Pentapetalae</taxon>
        <taxon>rosids</taxon>
        <taxon>fabids</taxon>
        <taxon>Fabales</taxon>
        <taxon>Fabaceae</taxon>
        <taxon>Papilionoideae</taxon>
        <taxon>50 kb inversion clade</taxon>
        <taxon>NPAAA clade</taxon>
        <taxon>indigoferoid/millettioid clade</taxon>
        <taxon>Phaseoleae</taxon>
        <taxon>Phaseolus</taxon>
    </lineage>
</organism>
<keyword evidence="4" id="KW-0472">Membrane</keyword>
<evidence type="ECO:0000313" key="7">
    <source>
        <dbReference type="EMBL" id="KAK7377583.1"/>
    </source>
</evidence>
<dbReference type="Proteomes" id="UP001374584">
    <property type="component" value="Unassembled WGS sequence"/>
</dbReference>
<evidence type="ECO:0000256" key="2">
    <source>
        <dbReference type="ARBA" id="ARBA00022980"/>
    </source>
</evidence>
<dbReference type="PANTHER" id="PTHR11994">
    <property type="entry name" value="60S RIBOSOMAL PROTEIN L11-RELATED"/>
    <property type="match status" value="1"/>
</dbReference>
<dbReference type="GO" id="GO:0003735">
    <property type="term" value="F:structural constituent of ribosome"/>
    <property type="evidence" value="ECO:0007669"/>
    <property type="project" value="InterPro"/>
</dbReference>
<keyword evidence="5" id="KW-0732">Signal</keyword>
<dbReference type="InterPro" id="IPR002132">
    <property type="entry name" value="Ribosomal_uL5"/>
</dbReference>
<evidence type="ECO:0000259" key="6">
    <source>
        <dbReference type="Pfam" id="PF00281"/>
    </source>
</evidence>
<dbReference type="GO" id="GO:1990904">
    <property type="term" value="C:ribonucleoprotein complex"/>
    <property type="evidence" value="ECO:0007669"/>
    <property type="project" value="UniProtKB-KW"/>
</dbReference>
<accession>A0AAN9RRM0</accession>
<gene>
    <name evidence="7" type="ORF">VNO80_03010</name>
</gene>
<dbReference type="Gene3D" id="3.30.1440.10">
    <property type="match status" value="1"/>
</dbReference>
<reference evidence="7 8" key="1">
    <citation type="submission" date="2024-01" db="EMBL/GenBank/DDBJ databases">
        <title>The genomes of 5 underutilized Papilionoideae crops provide insights into root nodulation and disease resistanc.</title>
        <authorList>
            <person name="Jiang F."/>
        </authorList>
    </citation>
    <scope>NUCLEOTIDE SEQUENCE [LARGE SCALE GENOMIC DNA]</scope>
    <source>
        <strain evidence="7">JINMINGXINNONG_FW02</strain>
        <tissue evidence="7">Leaves</tissue>
    </source>
</reference>
<feature type="domain" description="Large ribosomal subunit protein uL5 N-terminal" evidence="6">
    <location>
        <begin position="93"/>
        <end position="135"/>
    </location>
</feature>
<evidence type="ECO:0000256" key="1">
    <source>
        <dbReference type="ARBA" id="ARBA00008553"/>
    </source>
</evidence>
<feature type="transmembrane region" description="Helical" evidence="4">
    <location>
        <begin position="70"/>
        <end position="87"/>
    </location>
</feature>
<dbReference type="AlphaFoldDB" id="A0AAN9RRM0"/>
<keyword evidence="4" id="KW-1133">Transmembrane helix</keyword>
<proteinExistence type="inferred from homology"/>
<evidence type="ECO:0000256" key="4">
    <source>
        <dbReference type="SAM" id="Phobius"/>
    </source>
</evidence>
<evidence type="ECO:0000313" key="8">
    <source>
        <dbReference type="Proteomes" id="UP001374584"/>
    </source>
</evidence>
<sequence>MSHSAHIPKNLVSSILIFMLFSVPIPTTIASCRCNSLPSLQLPFAMVNLYFSSFLFSLHLCHALHLSRTFFSIQPLCVFLFCLHLASEKKLSNPMREIKVQKLVFNIFVEESGDHLTRAAKVLEQLSGQIPVFRRHDTIDIVNGGEFGISGGARDWALARVST</sequence>
<dbReference type="InterPro" id="IPR022803">
    <property type="entry name" value="Ribosomal_uL5_dom_sf"/>
</dbReference>
<feature type="chain" id="PRO_5042810601" description="Large ribosomal subunit protein uL5 N-terminal domain-containing protein" evidence="5">
    <location>
        <begin position="31"/>
        <end position="163"/>
    </location>
</feature>
<dbReference type="GO" id="GO:0006412">
    <property type="term" value="P:translation"/>
    <property type="evidence" value="ECO:0007669"/>
    <property type="project" value="InterPro"/>
</dbReference>
<comment type="similarity">
    <text evidence="1">Belongs to the universal ribosomal protein uL5 family.</text>
</comment>
<keyword evidence="2" id="KW-0689">Ribosomal protein</keyword>
<keyword evidence="4" id="KW-0812">Transmembrane</keyword>
<evidence type="ECO:0000256" key="5">
    <source>
        <dbReference type="SAM" id="SignalP"/>
    </source>
</evidence>
<feature type="signal peptide" evidence="5">
    <location>
        <begin position="1"/>
        <end position="30"/>
    </location>
</feature>
<protein>
    <recommendedName>
        <fullName evidence="6">Large ribosomal subunit protein uL5 N-terminal domain-containing protein</fullName>
    </recommendedName>
</protein>
<evidence type="ECO:0000256" key="3">
    <source>
        <dbReference type="ARBA" id="ARBA00023274"/>
    </source>
</evidence>
<dbReference type="EMBL" id="JAYMYR010000002">
    <property type="protein sequence ID" value="KAK7377583.1"/>
    <property type="molecule type" value="Genomic_DNA"/>
</dbReference>
<dbReference type="Pfam" id="PF00281">
    <property type="entry name" value="Ribosomal_L5"/>
    <property type="match status" value="1"/>
</dbReference>
<comment type="caution">
    <text evidence="7">The sequence shown here is derived from an EMBL/GenBank/DDBJ whole genome shotgun (WGS) entry which is preliminary data.</text>
</comment>
<dbReference type="SUPFAM" id="SSF55282">
    <property type="entry name" value="RL5-like"/>
    <property type="match status" value="1"/>
</dbReference>